<evidence type="ECO:0008006" key="4">
    <source>
        <dbReference type="Google" id="ProtNLM"/>
    </source>
</evidence>
<protein>
    <recommendedName>
        <fullName evidence="4">Right handed beta helix domain-containing protein</fullName>
    </recommendedName>
</protein>
<feature type="region of interest" description="Disordered" evidence="1">
    <location>
        <begin position="41"/>
        <end position="62"/>
    </location>
</feature>
<dbReference type="AlphaFoldDB" id="A0A511MB59"/>
<dbReference type="InterPro" id="IPR011050">
    <property type="entry name" value="Pectin_lyase_fold/virulence"/>
</dbReference>
<evidence type="ECO:0000256" key="1">
    <source>
        <dbReference type="SAM" id="MobiDB-lite"/>
    </source>
</evidence>
<gene>
    <name evidence="2" type="ORF">NN4_22500</name>
</gene>
<dbReference type="RefSeq" id="WP_147129836.1">
    <property type="nucleotide sequence ID" value="NZ_BJXA01000011.1"/>
</dbReference>
<keyword evidence="3" id="KW-1185">Reference proteome</keyword>
<dbReference type="SUPFAM" id="SSF51126">
    <property type="entry name" value="Pectin lyase-like"/>
    <property type="match status" value="1"/>
</dbReference>
<dbReference type="InterPro" id="IPR012332">
    <property type="entry name" value="Autotransporter_pectin_lyase_C"/>
</dbReference>
<proteinExistence type="predicted"/>
<sequence>MTDSLVTGNKARDGGGIFNQGGTLKLTNTAVTNNRAEAQQKYKSSGGGYYNSDGGTATLDNSKVTDNIAVAQRVSEDDDLNAYTASYGGGIYNSAATLVLTGSTVSGNKIVVEDGTTAYGGGIYGAEGTVTLVFERPNR</sequence>
<dbReference type="Proteomes" id="UP000321424">
    <property type="component" value="Unassembled WGS sequence"/>
</dbReference>
<organism evidence="2 3">
    <name type="scientific">Nocardia ninae NBRC 108245</name>
    <dbReference type="NCBI Taxonomy" id="1210091"/>
    <lineage>
        <taxon>Bacteria</taxon>
        <taxon>Bacillati</taxon>
        <taxon>Actinomycetota</taxon>
        <taxon>Actinomycetes</taxon>
        <taxon>Mycobacteriales</taxon>
        <taxon>Nocardiaceae</taxon>
        <taxon>Nocardia</taxon>
    </lineage>
</organism>
<evidence type="ECO:0000313" key="2">
    <source>
        <dbReference type="EMBL" id="GEM37731.1"/>
    </source>
</evidence>
<name>A0A511MB59_9NOCA</name>
<comment type="caution">
    <text evidence="2">The sequence shown here is derived from an EMBL/GenBank/DDBJ whole genome shotgun (WGS) entry which is preliminary data.</text>
</comment>
<evidence type="ECO:0000313" key="3">
    <source>
        <dbReference type="Proteomes" id="UP000321424"/>
    </source>
</evidence>
<dbReference type="Gene3D" id="2.160.20.20">
    <property type="match status" value="1"/>
</dbReference>
<dbReference type="EMBL" id="BJXA01000011">
    <property type="protein sequence ID" value="GEM37731.1"/>
    <property type="molecule type" value="Genomic_DNA"/>
</dbReference>
<dbReference type="OrthoDB" id="3403180at2"/>
<accession>A0A511MB59</accession>
<reference evidence="2 3" key="1">
    <citation type="submission" date="2019-07" db="EMBL/GenBank/DDBJ databases">
        <title>Whole genome shotgun sequence of Nocardia ninae NBRC 108245.</title>
        <authorList>
            <person name="Hosoyama A."/>
            <person name="Uohara A."/>
            <person name="Ohji S."/>
            <person name="Ichikawa N."/>
        </authorList>
    </citation>
    <scope>NUCLEOTIDE SEQUENCE [LARGE SCALE GENOMIC DNA]</scope>
    <source>
        <strain evidence="2 3">NBRC 108245</strain>
    </source>
</reference>